<comment type="catalytic activity">
    <reaction evidence="1 5 6">
        <text>[protein]-peptidylproline (omega=180) = [protein]-peptidylproline (omega=0)</text>
        <dbReference type="Rhea" id="RHEA:16237"/>
        <dbReference type="Rhea" id="RHEA-COMP:10747"/>
        <dbReference type="Rhea" id="RHEA-COMP:10748"/>
        <dbReference type="ChEBI" id="CHEBI:83833"/>
        <dbReference type="ChEBI" id="CHEBI:83834"/>
        <dbReference type="EC" id="5.2.1.8"/>
    </reaction>
</comment>
<dbReference type="PANTHER" id="PTHR43811:SF19">
    <property type="entry name" value="39 KDA FK506-BINDING NUCLEAR PROTEIN"/>
    <property type="match status" value="1"/>
</dbReference>
<evidence type="ECO:0000313" key="9">
    <source>
        <dbReference type="EMBL" id="BCS84731.1"/>
    </source>
</evidence>
<keyword evidence="7" id="KW-0732">Signal</keyword>
<dbReference type="EC" id="5.2.1.8" evidence="6"/>
<dbReference type="Gene3D" id="3.10.50.40">
    <property type="match status" value="1"/>
</dbReference>
<evidence type="ECO:0000256" key="1">
    <source>
        <dbReference type="ARBA" id="ARBA00000971"/>
    </source>
</evidence>
<dbReference type="PROSITE" id="PS50059">
    <property type="entry name" value="FKBP_PPIASE"/>
    <property type="match status" value="1"/>
</dbReference>
<dbReference type="InterPro" id="IPR046357">
    <property type="entry name" value="PPIase_dom_sf"/>
</dbReference>
<keyword evidence="4 5" id="KW-0413">Isomerase</keyword>
<reference evidence="9 10" key="1">
    <citation type="journal article" date="2022" name="Int. J. Syst. Evol. Microbiol.">
        <title>Prevotella herbatica sp. nov., a plant polysaccharide-decomposing anaerobic bacterium isolated from a methanogenic reactor.</title>
        <authorList>
            <person name="Uek A."/>
            <person name="Tonouchi A."/>
            <person name="Kaku N."/>
            <person name="Ueki K."/>
        </authorList>
    </citation>
    <scope>NUCLEOTIDE SEQUENCE [LARGE SCALE GENOMIC DNA]</scope>
    <source>
        <strain evidence="9 10">WR041</strain>
    </source>
</reference>
<comment type="similarity">
    <text evidence="2 6">Belongs to the FKBP-type PPIase family.</text>
</comment>
<dbReference type="Pfam" id="PF00254">
    <property type="entry name" value="FKBP_C"/>
    <property type="match status" value="1"/>
</dbReference>
<accession>A0ABM7NW60</accession>
<dbReference type="PROSITE" id="PS51257">
    <property type="entry name" value="PROKAR_LIPOPROTEIN"/>
    <property type="match status" value="1"/>
</dbReference>
<gene>
    <name evidence="9" type="ORF">prwr041_06240</name>
</gene>
<evidence type="ECO:0000259" key="8">
    <source>
        <dbReference type="PROSITE" id="PS50059"/>
    </source>
</evidence>
<dbReference type="PANTHER" id="PTHR43811">
    <property type="entry name" value="FKBP-TYPE PEPTIDYL-PROLYL CIS-TRANS ISOMERASE FKPA"/>
    <property type="match status" value="1"/>
</dbReference>
<dbReference type="Proteomes" id="UP001319045">
    <property type="component" value="Chromosome"/>
</dbReference>
<keyword evidence="3 5" id="KW-0697">Rotamase</keyword>
<evidence type="ECO:0000256" key="2">
    <source>
        <dbReference type="ARBA" id="ARBA00006577"/>
    </source>
</evidence>
<evidence type="ECO:0000256" key="7">
    <source>
        <dbReference type="SAM" id="SignalP"/>
    </source>
</evidence>
<dbReference type="InterPro" id="IPR001179">
    <property type="entry name" value="PPIase_FKBP_dom"/>
</dbReference>
<keyword evidence="10" id="KW-1185">Reference proteome</keyword>
<evidence type="ECO:0000256" key="5">
    <source>
        <dbReference type="PROSITE-ProRule" id="PRU00277"/>
    </source>
</evidence>
<feature type="domain" description="PPIase FKBP-type" evidence="8">
    <location>
        <begin position="98"/>
        <end position="196"/>
    </location>
</feature>
<evidence type="ECO:0000256" key="3">
    <source>
        <dbReference type="ARBA" id="ARBA00023110"/>
    </source>
</evidence>
<organism evidence="9 10">
    <name type="scientific">Prevotella herbatica</name>
    <dbReference type="NCBI Taxonomy" id="2801997"/>
    <lineage>
        <taxon>Bacteria</taxon>
        <taxon>Pseudomonadati</taxon>
        <taxon>Bacteroidota</taxon>
        <taxon>Bacteroidia</taxon>
        <taxon>Bacteroidales</taxon>
        <taxon>Prevotellaceae</taxon>
        <taxon>Prevotella</taxon>
    </lineage>
</organism>
<dbReference type="RefSeq" id="WP_207154915.1">
    <property type="nucleotide sequence ID" value="NZ_AP024484.1"/>
</dbReference>
<evidence type="ECO:0000256" key="6">
    <source>
        <dbReference type="RuleBase" id="RU003915"/>
    </source>
</evidence>
<evidence type="ECO:0000313" key="10">
    <source>
        <dbReference type="Proteomes" id="UP001319045"/>
    </source>
</evidence>
<evidence type="ECO:0000256" key="4">
    <source>
        <dbReference type="ARBA" id="ARBA00023235"/>
    </source>
</evidence>
<dbReference type="EMBL" id="AP024484">
    <property type="protein sequence ID" value="BCS84731.1"/>
    <property type="molecule type" value="Genomic_DNA"/>
</dbReference>
<feature type="chain" id="PRO_5046219339" description="Peptidyl-prolyl cis-trans isomerase" evidence="7">
    <location>
        <begin position="23"/>
        <end position="217"/>
    </location>
</feature>
<name>A0ABM7NW60_9BACT</name>
<protein>
    <recommendedName>
        <fullName evidence="6">Peptidyl-prolyl cis-trans isomerase</fullName>
        <ecNumber evidence="6">5.2.1.8</ecNumber>
    </recommendedName>
</protein>
<proteinExistence type="inferred from homology"/>
<sequence>MKKYHILYIMLLVMSITGFSSCSENNNTVEEFPNWQATNESKFNSIYAEAVKYVASGSDSWKVIKKWSYQDSIHNNPEDYIVAQVITKGTGTTSPIYTDSVRVHYEGRLLPSTSYPEGYVFDKSWNTDEYNASTNVPVKFAISNVVDGFSTALQNMHIGDRWRVYIPYQLGYGSSGSTGIPGYSTLIFDITLVSYYHVGVTVPSFKAKATDNTWIDK</sequence>
<dbReference type="GO" id="GO:0016853">
    <property type="term" value="F:isomerase activity"/>
    <property type="evidence" value="ECO:0007669"/>
    <property type="project" value="UniProtKB-KW"/>
</dbReference>
<dbReference type="SUPFAM" id="SSF54534">
    <property type="entry name" value="FKBP-like"/>
    <property type="match status" value="1"/>
</dbReference>
<feature type="signal peptide" evidence="7">
    <location>
        <begin position="1"/>
        <end position="22"/>
    </location>
</feature>